<evidence type="ECO:0000313" key="6">
    <source>
        <dbReference type="Proteomes" id="UP000503447"/>
    </source>
</evidence>
<evidence type="ECO:0000256" key="3">
    <source>
        <dbReference type="SAM" id="MobiDB-lite"/>
    </source>
</evidence>
<dbReference type="GO" id="GO:0008270">
    <property type="term" value="F:zinc ion binding"/>
    <property type="evidence" value="ECO:0007669"/>
    <property type="project" value="TreeGrafter"/>
</dbReference>
<dbReference type="RefSeq" id="WP_171470466.1">
    <property type="nucleotide sequence ID" value="NZ_CP053452.2"/>
</dbReference>
<keyword evidence="5" id="KW-0645">Protease</keyword>
<evidence type="ECO:0000256" key="2">
    <source>
        <dbReference type="ARBA" id="ARBA00023315"/>
    </source>
</evidence>
<dbReference type="Gene3D" id="3.40.630.10">
    <property type="entry name" value="Zn peptidases"/>
    <property type="match status" value="1"/>
</dbReference>
<dbReference type="GO" id="GO:0004177">
    <property type="term" value="F:aminopeptidase activity"/>
    <property type="evidence" value="ECO:0007669"/>
    <property type="project" value="UniProtKB-KW"/>
</dbReference>
<keyword evidence="6" id="KW-1185">Reference proteome</keyword>
<name>A0A6M5YKC1_9BACT</name>
<feature type="domain" description="Peptidase M28" evidence="4">
    <location>
        <begin position="140"/>
        <end position="355"/>
    </location>
</feature>
<protein>
    <submittedName>
        <fullName evidence="5">Aminopeptidase Y (Arg, Lys, Leu preference)</fullName>
        <ecNumber evidence="5">3.4.11.15</ecNumber>
    </submittedName>
</protein>
<dbReference type="InterPro" id="IPR007484">
    <property type="entry name" value="Peptidase_M28"/>
</dbReference>
<dbReference type="PANTHER" id="PTHR12283:SF6">
    <property type="entry name" value="GLUTAMINYL-PEPTIDE CYCLOTRANSFERASE-RELATED"/>
    <property type="match status" value="1"/>
</dbReference>
<dbReference type="KEGG" id="ftj:FTUN_1998"/>
<dbReference type="EMBL" id="CP053452">
    <property type="protein sequence ID" value="QJW94477.1"/>
    <property type="molecule type" value="Genomic_DNA"/>
</dbReference>
<keyword evidence="1" id="KW-0808">Transferase</keyword>
<dbReference type="SUPFAM" id="SSF53187">
    <property type="entry name" value="Zn-dependent exopeptidases"/>
    <property type="match status" value="1"/>
</dbReference>
<evidence type="ECO:0000259" key="4">
    <source>
        <dbReference type="Pfam" id="PF04389"/>
    </source>
</evidence>
<keyword evidence="5" id="KW-0031">Aminopeptidase</keyword>
<dbReference type="InterPro" id="IPR040234">
    <property type="entry name" value="QC/QCL"/>
</dbReference>
<reference evidence="6" key="1">
    <citation type="submission" date="2020-05" db="EMBL/GenBank/DDBJ databases">
        <title>Frigoriglobus tundricola gen. nov., sp. nov., a psychrotolerant cellulolytic planctomycete of the family Gemmataceae with two divergent copies of 16S rRNA gene.</title>
        <authorList>
            <person name="Kulichevskaya I.S."/>
            <person name="Ivanova A.A."/>
            <person name="Naumoff D.G."/>
            <person name="Beletsky A.V."/>
            <person name="Rijpstra W.I.C."/>
            <person name="Sinninghe Damste J.S."/>
            <person name="Mardanov A.V."/>
            <person name="Ravin N.V."/>
            <person name="Dedysh S.N."/>
        </authorList>
    </citation>
    <scope>NUCLEOTIDE SEQUENCE [LARGE SCALE GENOMIC DNA]</scope>
    <source>
        <strain evidence="6">PL17</strain>
    </source>
</reference>
<evidence type="ECO:0000256" key="1">
    <source>
        <dbReference type="ARBA" id="ARBA00022679"/>
    </source>
</evidence>
<accession>A0A6M5YKC1</accession>
<proteinExistence type="predicted"/>
<sequence>MSHAMAWTVGAVLAAAGVGVPVWWLTSSHPAAPEPERPQLPTMDAPDAADDKGPPKATEFATGGRDGKDDKAAEVKFDADRALKYLKELCDIGPRISGSAGMKKQQELIEAHFKKLGATVTRQEFKARQRSQKNETDFANLVISWHPDKVRRVLLTTHYDTRPLADQEANRANWAKPFVSANDGTSGVAFLMELGHHMKDLKCEFGVDFVLFDGEEYVFETNRMGGGDRYFIGSEHFADEYLKGRATRKHRYDAGVLFDLFAGKGADLKVEVNSWELARPVVDQIWGVAKAVGAKSFKYERGPEVQDDHLALNRVGIPTVDVIDFEYPHWHKLSDTADKVDGAQLSEVAKVIATWLQKIK</sequence>
<keyword evidence="2" id="KW-0012">Acyltransferase</keyword>
<feature type="region of interest" description="Disordered" evidence="3">
    <location>
        <begin position="30"/>
        <end position="70"/>
    </location>
</feature>
<gene>
    <name evidence="5" type="ORF">FTUN_1998</name>
</gene>
<dbReference type="AlphaFoldDB" id="A0A6M5YKC1"/>
<dbReference type="Pfam" id="PF04389">
    <property type="entry name" value="Peptidase_M28"/>
    <property type="match status" value="1"/>
</dbReference>
<dbReference type="GO" id="GO:0016603">
    <property type="term" value="F:glutaminyl-peptide cyclotransferase activity"/>
    <property type="evidence" value="ECO:0007669"/>
    <property type="project" value="TreeGrafter"/>
</dbReference>
<evidence type="ECO:0000313" key="5">
    <source>
        <dbReference type="EMBL" id="QJW94477.1"/>
    </source>
</evidence>
<dbReference type="EC" id="3.4.11.15" evidence="5"/>
<keyword evidence="5" id="KW-0378">Hydrolase</keyword>
<dbReference type="Proteomes" id="UP000503447">
    <property type="component" value="Chromosome"/>
</dbReference>
<dbReference type="PANTHER" id="PTHR12283">
    <property type="entry name" value="GLUTAMINYL-PEPTIDE CYCLOTRANSFERASE"/>
    <property type="match status" value="1"/>
</dbReference>
<organism evidence="5 6">
    <name type="scientific">Frigoriglobus tundricola</name>
    <dbReference type="NCBI Taxonomy" id="2774151"/>
    <lineage>
        <taxon>Bacteria</taxon>
        <taxon>Pseudomonadati</taxon>
        <taxon>Planctomycetota</taxon>
        <taxon>Planctomycetia</taxon>
        <taxon>Gemmatales</taxon>
        <taxon>Gemmataceae</taxon>
        <taxon>Frigoriglobus</taxon>
    </lineage>
</organism>